<gene>
    <name evidence="7" type="ORF">HDA37_004625</name>
</gene>
<keyword evidence="2" id="KW-0418">Kinase</keyword>
<dbReference type="InterPro" id="IPR011006">
    <property type="entry name" value="CheY-like_superfamily"/>
</dbReference>
<organism evidence="7 8">
    <name type="scientific">Pseudonocardia alni</name>
    <name type="common">Amycolata alni</name>
    <dbReference type="NCBI Taxonomy" id="33907"/>
    <lineage>
        <taxon>Bacteria</taxon>
        <taxon>Bacillati</taxon>
        <taxon>Actinomycetota</taxon>
        <taxon>Actinomycetes</taxon>
        <taxon>Pseudonocardiales</taxon>
        <taxon>Pseudonocardiaceae</taxon>
        <taxon>Pseudonocardia</taxon>
    </lineage>
</organism>
<accession>A0A852W727</accession>
<feature type="domain" description="ANTAR" evidence="6">
    <location>
        <begin position="202"/>
        <end position="263"/>
    </location>
</feature>
<dbReference type="Gene3D" id="1.10.10.10">
    <property type="entry name" value="Winged helix-like DNA-binding domain superfamily/Winged helix DNA-binding domain"/>
    <property type="match status" value="1"/>
</dbReference>
<dbReference type="SUPFAM" id="SSF55781">
    <property type="entry name" value="GAF domain-like"/>
    <property type="match status" value="1"/>
</dbReference>
<dbReference type="GO" id="GO:0016301">
    <property type="term" value="F:kinase activity"/>
    <property type="evidence" value="ECO:0007669"/>
    <property type="project" value="UniProtKB-KW"/>
</dbReference>
<evidence type="ECO:0000259" key="6">
    <source>
        <dbReference type="PROSITE" id="PS50921"/>
    </source>
</evidence>
<dbReference type="SUPFAM" id="SSF52172">
    <property type="entry name" value="CheY-like"/>
    <property type="match status" value="1"/>
</dbReference>
<dbReference type="InterPro" id="IPR005561">
    <property type="entry name" value="ANTAR"/>
</dbReference>
<evidence type="ECO:0000313" key="8">
    <source>
        <dbReference type="Proteomes" id="UP000549695"/>
    </source>
</evidence>
<dbReference type="PROSITE" id="PS50921">
    <property type="entry name" value="ANTAR"/>
    <property type="match status" value="1"/>
</dbReference>
<reference evidence="7 8" key="1">
    <citation type="submission" date="2020-07" db="EMBL/GenBank/DDBJ databases">
        <title>Sequencing the genomes of 1000 actinobacteria strains.</title>
        <authorList>
            <person name="Klenk H.-P."/>
        </authorList>
    </citation>
    <scope>NUCLEOTIDE SEQUENCE [LARGE SCALE GENOMIC DNA]</scope>
    <source>
        <strain evidence="7 8">DSM 44749</strain>
    </source>
</reference>
<dbReference type="Gene3D" id="3.30.450.40">
    <property type="match status" value="1"/>
</dbReference>
<sequence length="272" mass="28847">MDLTRPELNGTPDESQRSTDGASPAPYAATVDADADVIGQFRRLAPALLDCATVAEVLDRVLDAVTRVVPVAAMASVTMRDDAGHYYTPVSTGGPAEEIDVVQYRSGRGPCVDAAREDGPASAVSDDLRHEERWPELAGTAVGHGFLSVAAVELLPDARPPRLPGALNVYASGPRAFGRADLDRLTILAGYASLALATTDAVSAAELKQAHLQTAIETRDVIGQAKGILMARRGLDADQAFDLLRRTSQDINVKLARLARTVAERPQDIDSL</sequence>
<comment type="caution">
    <text evidence="7">The sequence shown here is derived from an EMBL/GenBank/DDBJ whole genome shotgun (WGS) entry which is preliminary data.</text>
</comment>
<keyword evidence="3" id="KW-0805">Transcription regulation</keyword>
<feature type="region of interest" description="Disordered" evidence="5">
    <location>
        <begin position="1"/>
        <end position="27"/>
    </location>
</feature>
<dbReference type="Pfam" id="PF13185">
    <property type="entry name" value="GAF_2"/>
    <property type="match status" value="1"/>
</dbReference>
<dbReference type="InterPro" id="IPR012074">
    <property type="entry name" value="GAF_ANTAR"/>
</dbReference>
<evidence type="ECO:0000256" key="3">
    <source>
        <dbReference type="ARBA" id="ARBA00023015"/>
    </source>
</evidence>
<dbReference type="GeneID" id="98054299"/>
<name>A0A852W727_PSEA5</name>
<dbReference type="Pfam" id="PF03861">
    <property type="entry name" value="ANTAR"/>
    <property type="match status" value="1"/>
</dbReference>
<protein>
    <recommendedName>
        <fullName evidence="6">ANTAR domain-containing protein</fullName>
    </recommendedName>
</protein>
<evidence type="ECO:0000256" key="4">
    <source>
        <dbReference type="ARBA" id="ARBA00023163"/>
    </source>
</evidence>
<evidence type="ECO:0000256" key="1">
    <source>
        <dbReference type="ARBA" id="ARBA00022679"/>
    </source>
</evidence>
<dbReference type="RefSeq" id="WP_179762220.1">
    <property type="nucleotide sequence ID" value="NZ_BAAAJZ010000006.1"/>
</dbReference>
<dbReference type="AlphaFoldDB" id="A0A852W727"/>
<dbReference type="PIRSF" id="PIRSF036625">
    <property type="entry name" value="GAF_ANTAR"/>
    <property type="match status" value="1"/>
</dbReference>
<proteinExistence type="predicted"/>
<dbReference type="EMBL" id="JACCCZ010000001">
    <property type="protein sequence ID" value="NYG04340.1"/>
    <property type="molecule type" value="Genomic_DNA"/>
</dbReference>
<dbReference type="InterPro" id="IPR036388">
    <property type="entry name" value="WH-like_DNA-bd_sf"/>
</dbReference>
<evidence type="ECO:0000256" key="2">
    <source>
        <dbReference type="ARBA" id="ARBA00022777"/>
    </source>
</evidence>
<evidence type="ECO:0000256" key="5">
    <source>
        <dbReference type="SAM" id="MobiDB-lite"/>
    </source>
</evidence>
<dbReference type="InterPro" id="IPR003018">
    <property type="entry name" value="GAF"/>
</dbReference>
<dbReference type="InterPro" id="IPR029016">
    <property type="entry name" value="GAF-like_dom_sf"/>
</dbReference>
<keyword evidence="8" id="KW-1185">Reference proteome</keyword>
<keyword evidence="1" id="KW-0808">Transferase</keyword>
<dbReference type="GO" id="GO:0003723">
    <property type="term" value="F:RNA binding"/>
    <property type="evidence" value="ECO:0007669"/>
    <property type="project" value="InterPro"/>
</dbReference>
<keyword evidence="4" id="KW-0804">Transcription</keyword>
<evidence type="ECO:0000313" key="7">
    <source>
        <dbReference type="EMBL" id="NYG04340.1"/>
    </source>
</evidence>
<dbReference type="Proteomes" id="UP000549695">
    <property type="component" value="Unassembled WGS sequence"/>
</dbReference>
<dbReference type="SMART" id="SM01012">
    <property type="entry name" value="ANTAR"/>
    <property type="match status" value="1"/>
</dbReference>